<dbReference type="PANTHER" id="PTHR35936:SF19">
    <property type="entry name" value="AMINO-ACID-BINDING PROTEIN YXEM-RELATED"/>
    <property type="match status" value="1"/>
</dbReference>
<gene>
    <name evidence="4" type="ORF">GND95_12040</name>
</gene>
<reference evidence="4 5" key="1">
    <citation type="submission" date="2019-12" db="EMBL/GenBank/DDBJ databases">
        <title>Defluviitalea raffinosedens, isolated from a biogas fermenter, genome sequencing and characterization.</title>
        <authorList>
            <person name="Rettenmaier R."/>
            <person name="Schneider M."/>
            <person name="Neuhaus K."/>
            <person name="Liebl W."/>
            <person name="Zverlov V."/>
        </authorList>
    </citation>
    <scope>NUCLEOTIDE SEQUENCE [LARGE SCALE GENOMIC DNA]</scope>
    <source>
        <strain evidence="4 5">249c-K6</strain>
    </source>
</reference>
<dbReference type="Gene3D" id="3.40.190.10">
    <property type="entry name" value="Periplasmic binding protein-like II"/>
    <property type="match status" value="2"/>
</dbReference>
<dbReference type="Proteomes" id="UP000483018">
    <property type="component" value="Unassembled WGS sequence"/>
</dbReference>
<accession>A0A7C8HDD3</accession>
<sequence>MSLLRKIIVLSMVLALSAASVACSKSNPTSSDSSSALLNTATSDSSEEVTEIRVAHTQTYVPYDYVNDQGESDGFEVQVLKAVDELLPQYKFTFVPTSDDDLLIGVESGKYQVGVKGAWFTEERAKKYIYPKNYIAASIIGLTFRAEDSDKIKDMESFARFSGKLVPIAPQNAQWNIVEEYNKTHPDNQVNLVASENFNISDAYTWVLEGRYDAYFDIKLSYENNVLADNAPYKDLANKLAYVPYKAIPTYPLFNKNVQDLADAYDKAIEQLTKEGKIAELSQKYFNEDIFQYISE</sequence>
<feature type="domain" description="Solute-binding protein family 3/N-terminal" evidence="3">
    <location>
        <begin position="51"/>
        <end position="289"/>
    </location>
</feature>
<evidence type="ECO:0000256" key="2">
    <source>
        <dbReference type="SAM" id="SignalP"/>
    </source>
</evidence>
<dbReference type="OrthoDB" id="8613538at2"/>
<dbReference type="PANTHER" id="PTHR35936">
    <property type="entry name" value="MEMBRANE-BOUND LYTIC MUREIN TRANSGLYCOSYLASE F"/>
    <property type="match status" value="1"/>
</dbReference>
<comment type="caution">
    <text evidence="4">The sequence shown here is derived from an EMBL/GenBank/DDBJ whole genome shotgun (WGS) entry which is preliminary data.</text>
</comment>
<dbReference type="Pfam" id="PF00497">
    <property type="entry name" value="SBP_bac_3"/>
    <property type="match status" value="1"/>
</dbReference>
<dbReference type="SUPFAM" id="SSF53850">
    <property type="entry name" value="Periplasmic binding protein-like II"/>
    <property type="match status" value="1"/>
</dbReference>
<keyword evidence="1 2" id="KW-0732">Signal</keyword>
<dbReference type="InterPro" id="IPR001638">
    <property type="entry name" value="Solute-binding_3/MltF_N"/>
</dbReference>
<feature type="signal peptide" evidence="2">
    <location>
        <begin position="1"/>
        <end position="22"/>
    </location>
</feature>
<proteinExistence type="predicted"/>
<name>A0A7C8HDD3_9FIRM</name>
<evidence type="ECO:0000313" key="5">
    <source>
        <dbReference type="Proteomes" id="UP000483018"/>
    </source>
</evidence>
<evidence type="ECO:0000256" key="1">
    <source>
        <dbReference type="ARBA" id="ARBA00022729"/>
    </source>
</evidence>
<dbReference type="PROSITE" id="PS51257">
    <property type="entry name" value="PROKAR_LIPOPROTEIN"/>
    <property type="match status" value="1"/>
</dbReference>
<keyword evidence="5" id="KW-1185">Reference proteome</keyword>
<dbReference type="EMBL" id="WSLF01000014">
    <property type="protein sequence ID" value="KAE9630647.1"/>
    <property type="molecule type" value="Genomic_DNA"/>
</dbReference>
<dbReference type="AlphaFoldDB" id="A0A7C8HDD3"/>
<evidence type="ECO:0000259" key="3">
    <source>
        <dbReference type="SMART" id="SM00062"/>
    </source>
</evidence>
<dbReference type="RefSeq" id="WP_158741405.1">
    <property type="nucleotide sequence ID" value="NZ_JAFBEP010000014.1"/>
</dbReference>
<evidence type="ECO:0000313" key="4">
    <source>
        <dbReference type="EMBL" id="KAE9630647.1"/>
    </source>
</evidence>
<feature type="chain" id="PRO_5038820402" evidence="2">
    <location>
        <begin position="23"/>
        <end position="296"/>
    </location>
</feature>
<organism evidence="4 5">
    <name type="scientific">Defluviitalea raffinosedens</name>
    <dbReference type="NCBI Taxonomy" id="1450156"/>
    <lineage>
        <taxon>Bacteria</taxon>
        <taxon>Bacillati</taxon>
        <taxon>Bacillota</taxon>
        <taxon>Clostridia</taxon>
        <taxon>Lachnospirales</taxon>
        <taxon>Defluviitaleaceae</taxon>
        <taxon>Defluviitalea</taxon>
    </lineage>
</organism>
<dbReference type="SMART" id="SM00062">
    <property type="entry name" value="PBPb"/>
    <property type="match status" value="1"/>
</dbReference>
<protein>
    <submittedName>
        <fullName evidence="4">Transporter substrate-binding domain-containing protein</fullName>
    </submittedName>
</protein>